<name>A0A6J6K6L8_9ZZZZ</name>
<sequence length="321" mass="35586">MNADSESAHLSIGDVLNHLSAEFPDVTISKIRFLESQGLIAPERTPSGYRKFYESDLIRLRWILLQQKDNFLPLKVIKDRLQEHDLDGSPLPETSDELRSDSTVATFFDAAPEVSTPVALAEENSPPVEAPAKKKRRKAVPKKVEAPLAEKSIKSTRLRGEQMELDSQGDVLTSEPEGNGLTRSEIADASGLTIDQVVEMEACGLIKAAGQMGPEGLFEDDALIIASLVAGFIENGAEPRHLRMYRNFAEREAQFYEQMVAGRQRPNGAESLIARRDKVVELASLGRSLRTVYLRRSLDQILRTSQVQEDGFSGSEETHEP</sequence>
<keyword evidence="1" id="KW-0238">DNA-binding</keyword>
<dbReference type="EMBL" id="CAEZWM010000001">
    <property type="protein sequence ID" value="CAB4643993.1"/>
    <property type="molecule type" value="Genomic_DNA"/>
</dbReference>
<organism evidence="4">
    <name type="scientific">freshwater metagenome</name>
    <dbReference type="NCBI Taxonomy" id="449393"/>
    <lineage>
        <taxon>unclassified sequences</taxon>
        <taxon>metagenomes</taxon>
        <taxon>ecological metagenomes</taxon>
    </lineage>
</organism>
<feature type="region of interest" description="Disordered" evidence="2">
    <location>
        <begin position="163"/>
        <end position="182"/>
    </location>
</feature>
<dbReference type="PROSITE" id="PS50937">
    <property type="entry name" value="HTH_MERR_2"/>
    <property type="match status" value="1"/>
</dbReference>
<protein>
    <submittedName>
        <fullName evidence="4">Unannotated protein</fullName>
    </submittedName>
</protein>
<dbReference type="PANTHER" id="PTHR30204">
    <property type="entry name" value="REDOX-CYCLING DRUG-SENSING TRANSCRIPTIONAL ACTIVATOR SOXR"/>
    <property type="match status" value="1"/>
</dbReference>
<evidence type="ECO:0000256" key="2">
    <source>
        <dbReference type="SAM" id="MobiDB-lite"/>
    </source>
</evidence>
<dbReference type="Pfam" id="PF00376">
    <property type="entry name" value="MerR"/>
    <property type="match status" value="1"/>
</dbReference>
<dbReference type="CDD" id="cd00592">
    <property type="entry name" value="HTH_MerR-like"/>
    <property type="match status" value="1"/>
</dbReference>
<feature type="region of interest" description="Disordered" evidence="2">
    <location>
        <begin position="120"/>
        <end position="146"/>
    </location>
</feature>
<proteinExistence type="predicted"/>
<dbReference type="InterPro" id="IPR000551">
    <property type="entry name" value="MerR-type_HTH_dom"/>
</dbReference>
<dbReference type="PANTHER" id="PTHR30204:SF89">
    <property type="entry name" value="HTH MERR-TYPE DOMAIN-CONTAINING PROTEIN"/>
    <property type="match status" value="1"/>
</dbReference>
<evidence type="ECO:0000313" key="4">
    <source>
        <dbReference type="EMBL" id="CAB4643993.1"/>
    </source>
</evidence>
<evidence type="ECO:0000256" key="1">
    <source>
        <dbReference type="ARBA" id="ARBA00023125"/>
    </source>
</evidence>
<reference evidence="4" key="1">
    <citation type="submission" date="2020-05" db="EMBL/GenBank/DDBJ databases">
        <authorList>
            <person name="Chiriac C."/>
            <person name="Salcher M."/>
            <person name="Ghai R."/>
            <person name="Kavagutti S V."/>
        </authorList>
    </citation>
    <scope>NUCLEOTIDE SEQUENCE</scope>
</reference>
<gene>
    <name evidence="4" type="ORF">UFOPK2242_00006</name>
</gene>
<dbReference type="GO" id="GO:0003677">
    <property type="term" value="F:DNA binding"/>
    <property type="evidence" value="ECO:0007669"/>
    <property type="project" value="UniProtKB-KW"/>
</dbReference>
<dbReference type="SUPFAM" id="SSF46955">
    <property type="entry name" value="Putative DNA-binding domain"/>
    <property type="match status" value="1"/>
</dbReference>
<dbReference type="Gene3D" id="1.10.1660.10">
    <property type="match status" value="1"/>
</dbReference>
<dbReference type="SMART" id="SM00422">
    <property type="entry name" value="HTH_MERR"/>
    <property type="match status" value="1"/>
</dbReference>
<dbReference type="AlphaFoldDB" id="A0A6J6K6L8"/>
<dbReference type="GO" id="GO:0003700">
    <property type="term" value="F:DNA-binding transcription factor activity"/>
    <property type="evidence" value="ECO:0007669"/>
    <property type="project" value="InterPro"/>
</dbReference>
<evidence type="ECO:0000259" key="3">
    <source>
        <dbReference type="PROSITE" id="PS50937"/>
    </source>
</evidence>
<dbReference type="InterPro" id="IPR047057">
    <property type="entry name" value="MerR_fam"/>
</dbReference>
<feature type="domain" description="HTH merR-type" evidence="3">
    <location>
        <begin position="21"/>
        <end position="83"/>
    </location>
</feature>
<accession>A0A6J6K6L8</accession>
<dbReference type="InterPro" id="IPR009061">
    <property type="entry name" value="DNA-bd_dom_put_sf"/>
</dbReference>